<dbReference type="STRING" id="1121305.CLCOL_24420"/>
<dbReference type="AlphaFoldDB" id="A0A151AI44"/>
<keyword evidence="3" id="KW-1185">Reference proteome</keyword>
<dbReference type="GO" id="GO:0005737">
    <property type="term" value="C:cytoplasm"/>
    <property type="evidence" value="ECO:0007669"/>
    <property type="project" value="InterPro"/>
</dbReference>
<dbReference type="GO" id="GO:0008982">
    <property type="term" value="F:protein-N(PI)-phosphohistidine-sugar phosphotransferase activity"/>
    <property type="evidence" value="ECO:0007669"/>
    <property type="project" value="InterPro"/>
</dbReference>
<dbReference type="GO" id="GO:0009401">
    <property type="term" value="P:phosphoenolpyruvate-dependent sugar phosphotransferase system"/>
    <property type="evidence" value="ECO:0007669"/>
    <property type="project" value="InterPro"/>
</dbReference>
<dbReference type="EMBL" id="LTBB01000018">
    <property type="protein sequence ID" value="KYH27321.1"/>
    <property type="molecule type" value="Genomic_DNA"/>
</dbReference>
<accession>A0A151AI44</accession>
<dbReference type="PATRIC" id="fig|1121305.3.peg.2426"/>
<dbReference type="PANTHER" id="PTHR40398:SF1">
    <property type="entry name" value="PTS SYSTEM GLUCITOL_SORBITOL-SPECIFIC EIIA COMPONENT"/>
    <property type="match status" value="1"/>
</dbReference>
<organism evidence="2 3">
    <name type="scientific">Clostridium colicanis DSM 13634</name>
    <dbReference type="NCBI Taxonomy" id="1121305"/>
    <lineage>
        <taxon>Bacteria</taxon>
        <taxon>Bacillati</taxon>
        <taxon>Bacillota</taxon>
        <taxon>Clostridia</taxon>
        <taxon>Eubacteriales</taxon>
        <taxon>Clostridiaceae</taxon>
        <taxon>Clostridium</taxon>
    </lineage>
</organism>
<dbReference type="SUPFAM" id="SSF141530">
    <property type="entry name" value="PTSIIA/GutA-like"/>
    <property type="match status" value="1"/>
</dbReference>
<comment type="caution">
    <text evidence="1">Lacks conserved residue(s) required for the propagation of feature annotation.</text>
</comment>
<evidence type="ECO:0000313" key="2">
    <source>
        <dbReference type="EMBL" id="KYH27321.1"/>
    </source>
</evidence>
<dbReference type="PROSITE" id="PS51097">
    <property type="entry name" value="PTS_EIIA_TYPE_5"/>
    <property type="match status" value="1"/>
</dbReference>
<dbReference type="Proteomes" id="UP000075374">
    <property type="component" value="Unassembled WGS sequence"/>
</dbReference>
<gene>
    <name evidence="2" type="ORF">CLCOL_24420</name>
</gene>
<sequence length="125" mass="14148">MIYSTKVREVGKDSSEFISSGMIVLFGSEAPPELRPYCFIIDRKPLQDSIEIGDVLSINDIEYNIIEVGNQVNKNLRDLGHITIDFRGQVDDIMPGTLYVEKKSIPDIKVGSEIVIKAKQYEDKR</sequence>
<dbReference type="RefSeq" id="WP_061859209.1">
    <property type="nucleotide sequence ID" value="NZ_LTBB01000018.1"/>
</dbReference>
<dbReference type="Pfam" id="PF03829">
    <property type="entry name" value="PTSIIA_gutA"/>
    <property type="match status" value="1"/>
</dbReference>
<comment type="caution">
    <text evidence="2">The sequence shown here is derived from an EMBL/GenBank/DDBJ whole genome shotgun (WGS) entry which is preliminary data.</text>
</comment>
<proteinExistence type="predicted"/>
<name>A0A151AI44_9CLOT</name>
<evidence type="ECO:0000313" key="3">
    <source>
        <dbReference type="Proteomes" id="UP000075374"/>
    </source>
</evidence>
<dbReference type="InterPro" id="IPR004716">
    <property type="entry name" value="PTS_IIA_glucitol/sorbitol-sp"/>
</dbReference>
<protein>
    <submittedName>
        <fullName evidence="2">PTS system glucitol/sorbitol-specific transporter subunit IIA</fullName>
    </submittedName>
</protein>
<evidence type="ECO:0000256" key="1">
    <source>
        <dbReference type="PROSITE-ProRule" id="PRU00420"/>
    </source>
</evidence>
<reference evidence="2 3" key="1">
    <citation type="submission" date="2016-02" db="EMBL/GenBank/DDBJ databases">
        <title>Genome sequence of Clostridium colicanis DSM 13634.</title>
        <authorList>
            <person name="Poehlein A."/>
            <person name="Daniel R."/>
        </authorList>
    </citation>
    <scope>NUCLEOTIDE SEQUENCE [LARGE SCALE GENOMIC DNA]</scope>
    <source>
        <strain evidence="2 3">DSM 13634</strain>
    </source>
</reference>
<dbReference type="GO" id="GO:0016301">
    <property type="term" value="F:kinase activity"/>
    <property type="evidence" value="ECO:0007669"/>
    <property type="project" value="TreeGrafter"/>
</dbReference>
<dbReference type="Gene3D" id="2.40.33.40">
    <property type="entry name" value="Phosphotransferase system, glucitol/sorbitol-specific IIA component"/>
    <property type="match status" value="1"/>
</dbReference>
<dbReference type="InterPro" id="IPR036665">
    <property type="entry name" value="PTS_IIA_glucitol/sorbitol_sf"/>
</dbReference>
<dbReference type="PANTHER" id="PTHR40398">
    <property type="entry name" value="PTS SYSTEM GLUCITOL/SORBITOL-SPECIFIC EIIA COMPONENT"/>
    <property type="match status" value="1"/>
</dbReference>